<reference evidence="1 2" key="1">
    <citation type="submission" date="2022-10" db="EMBL/GenBank/DDBJ databases">
        <title>Luteolibacter flavescens strain MCCC 1K03193, whole genome shotgun sequencing project.</title>
        <authorList>
            <person name="Zhao G."/>
            <person name="Shen L."/>
        </authorList>
    </citation>
    <scope>NUCLEOTIDE SEQUENCE [LARGE SCALE GENOMIC DNA]</scope>
    <source>
        <strain evidence="1 2">MCCC 1K03193</strain>
    </source>
</reference>
<name>A0ABT3FR31_9BACT</name>
<dbReference type="PANTHER" id="PTHR46246">
    <property type="entry name" value="GUANOSINE-3',5'-BIS(DIPHOSPHATE) 3'-PYROPHOSPHOHYDROLASE MESH1"/>
    <property type="match status" value="1"/>
</dbReference>
<dbReference type="SUPFAM" id="SSF109604">
    <property type="entry name" value="HD-domain/PDEase-like"/>
    <property type="match status" value="1"/>
</dbReference>
<dbReference type="Gene3D" id="1.10.3210.10">
    <property type="entry name" value="Hypothetical protein af1432"/>
    <property type="match status" value="1"/>
</dbReference>
<keyword evidence="2" id="KW-1185">Reference proteome</keyword>
<dbReference type="EMBL" id="JAPDDS010000008">
    <property type="protein sequence ID" value="MCW1886038.1"/>
    <property type="molecule type" value="Genomic_DNA"/>
</dbReference>
<accession>A0ABT3FR31</accession>
<gene>
    <name evidence="1" type="ORF">OKA04_14970</name>
</gene>
<dbReference type="RefSeq" id="WP_264501993.1">
    <property type="nucleotide sequence ID" value="NZ_JAPDDS010000008.1"/>
</dbReference>
<sequence>MDASSDITKSDFSLWQRAAAMAASAHEGQNPPGTDMPYFAHVARVAMLVSSEFGCHDPEVLAAAYLHDVFEKTSLTREAVALTMGPDVTAWVEWLSKTSKDEKAAYWERLAQAPWQARLIKMADALDHLDGPVEYREARLKAANRALALATSGEPEIERARTLLEAAIDHGRRST</sequence>
<proteinExistence type="predicted"/>
<evidence type="ECO:0000313" key="2">
    <source>
        <dbReference type="Proteomes" id="UP001207930"/>
    </source>
</evidence>
<evidence type="ECO:0000313" key="1">
    <source>
        <dbReference type="EMBL" id="MCW1886038.1"/>
    </source>
</evidence>
<organism evidence="1 2">
    <name type="scientific">Luteolibacter flavescens</name>
    <dbReference type="NCBI Taxonomy" id="1859460"/>
    <lineage>
        <taxon>Bacteria</taxon>
        <taxon>Pseudomonadati</taxon>
        <taxon>Verrucomicrobiota</taxon>
        <taxon>Verrucomicrobiia</taxon>
        <taxon>Verrucomicrobiales</taxon>
        <taxon>Verrucomicrobiaceae</taxon>
        <taxon>Luteolibacter</taxon>
    </lineage>
</organism>
<protein>
    <submittedName>
        <fullName evidence="1">HD domain-containing protein</fullName>
    </submittedName>
</protein>
<comment type="caution">
    <text evidence="1">The sequence shown here is derived from an EMBL/GenBank/DDBJ whole genome shotgun (WGS) entry which is preliminary data.</text>
</comment>
<dbReference type="InterPro" id="IPR052194">
    <property type="entry name" value="MESH1"/>
</dbReference>
<dbReference type="PANTHER" id="PTHR46246:SF1">
    <property type="entry name" value="GUANOSINE-3',5'-BIS(DIPHOSPHATE) 3'-PYROPHOSPHOHYDROLASE MESH1"/>
    <property type="match status" value="1"/>
</dbReference>
<dbReference type="Proteomes" id="UP001207930">
    <property type="component" value="Unassembled WGS sequence"/>
</dbReference>
<dbReference type="Pfam" id="PF13328">
    <property type="entry name" value="HD_4"/>
    <property type="match status" value="1"/>
</dbReference>